<feature type="domain" description="KRAB" evidence="5">
    <location>
        <begin position="192"/>
        <end position="268"/>
    </location>
</feature>
<dbReference type="SMART" id="SM00349">
    <property type="entry name" value="KRAB"/>
    <property type="match status" value="1"/>
</dbReference>
<protein>
    <submittedName>
        <fullName evidence="6">Zinc finger protein</fullName>
    </submittedName>
</protein>
<dbReference type="EMBL" id="JAOTOJ010000002">
    <property type="protein sequence ID" value="KAK9405469.1"/>
    <property type="molecule type" value="Genomic_DNA"/>
</dbReference>
<organism evidence="6 7">
    <name type="scientific">Crotalus adamanteus</name>
    <name type="common">Eastern diamondback rattlesnake</name>
    <dbReference type="NCBI Taxonomy" id="8729"/>
    <lineage>
        <taxon>Eukaryota</taxon>
        <taxon>Metazoa</taxon>
        <taxon>Chordata</taxon>
        <taxon>Craniata</taxon>
        <taxon>Vertebrata</taxon>
        <taxon>Euteleostomi</taxon>
        <taxon>Lepidosauria</taxon>
        <taxon>Squamata</taxon>
        <taxon>Bifurcata</taxon>
        <taxon>Unidentata</taxon>
        <taxon>Episquamata</taxon>
        <taxon>Toxicofera</taxon>
        <taxon>Serpentes</taxon>
        <taxon>Colubroidea</taxon>
        <taxon>Viperidae</taxon>
        <taxon>Crotalinae</taxon>
        <taxon>Crotalus</taxon>
    </lineage>
</organism>
<evidence type="ECO:0000256" key="1">
    <source>
        <dbReference type="ARBA" id="ARBA00023015"/>
    </source>
</evidence>
<dbReference type="Proteomes" id="UP001474421">
    <property type="component" value="Unassembled WGS sequence"/>
</dbReference>
<sequence length="270" mass="29048">MASTRPGAAPGPPAAETEEGPPPAPPDSGEAEGFPRWGCRASSEPRPVFCSRLQQPLLCPGWLKPEPSGQAGLADRGILEGLLAALPTEMAGWLRGCRAESGAQAGTPAEGFLLGRAREERRRRQLQGQLMKMATVPRESREDLCGLAMKQQLSFSKEDPTLVLLTGQPKLSMEMAETSPLSGGATTAQGSVTFEEVAVYFTEDEWALLNPSQRALYGEVMLENSRNVAALAYGQEPEYNKEPSLTLFQVLQSEKGILGNRGASQKKTHI</sequence>
<dbReference type="AlphaFoldDB" id="A0AAW1BTH4"/>
<name>A0AAW1BTH4_CROAD</name>
<dbReference type="InterPro" id="IPR036051">
    <property type="entry name" value="KRAB_dom_sf"/>
</dbReference>
<feature type="region of interest" description="Disordered" evidence="3">
    <location>
        <begin position="1"/>
        <end position="38"/>
    </location>
</feature>
<dbReference type="PANTHER" id="PTHR23232">
    <property type="entry name" value="KRAB DOMAIN C2H2 ZINC FINGER"/>
    <property type="match status" value="1"/>
</dbReference>
<dbReference type="CDD" id="cd07765">
    <property type="entry name" value="KRAB_A-box"/>
    <property type="match status" value="1"/>
</dbReference>
<keyword evidence="2" id="KW-0804">Transcription</keyword>
<dbReference type="PROSITE" id="PS50804">
    <property type="entry name" value="SCAN_BOX"/>
    <property type="match status" value="1"/>
</dbReference>
<keyword evidence="1" id="KW-0805">Transcription regulation</keyword>
<dbReference type="Pfam" id="PF02023">
    <property type="entry name" value="SCAN"/>
    <property type="match status" value="1"/>
</dbReference>
<dbReference type="InterPro" id="IPR001909">
    <property type="entry name" value="KRAB"/>
</dbReference>
<dbReference type="Pfam" id="PF01352">
    <property type="entry name" value="KRAB"/>
    <property type="match status" value="1"/>
</dbReference>
<evidence type="ECO:0000313" key="6">
    <source>
        <dbReference type="EMBL" id="KAK9405469.1"/>
    </source>
</evidence>
<keyword evidence="7" id="KW-1185">Reference proteome</keyword>
<dbReference type="SUPFAM" id="SSF47353">
    <property type="entry name" value="Retrovirus capsid dimerization domain-like"/>
    <property type="match status" value="1"/>
</dbReference>
<accession>A0AAW1BTH4</accession>
<evidence type="ECO:0000259" key="4">
    <source>
        <dbReference type="PROSITE" id="PS50804"/>
    </source>
</evidence>
<reference evidence="6 7" key="1">
    <citation type="journal article" date="2024" name="Proc. Natl. Acad. Sci. U.S.A.">
        <title>The genetic regulatory architecture and epigenomic basis for age-related changes in rattlesnake venom.</title>
        <authorList>
            <person name="Hogan M.P."/>
            <person name="Holding M.L."/>
            <person name="Nystrom G.S."/>
            <person name="Colston T.J."/>
            <person name="Bartlett D.A."/>
            <person name="Mason A.J."/>
            <person name="Ellsworth S.A."/>
            <person name="Rautsaw R.M."/>
            <person name="Lawrence K.C."/>
            <person name="Strickland J.L."/>
            <person name="He B."/>
            <person name="Fraser P."/>
            <person name="Margres M.J."/>
            <person name="Gilbert D.M."/>
            <person name="Gibbs H.L."/>
            <person name="Parkinson C.L."/>
            <person name="Rokyta D.R."/>
        </authorList>
    </citation>
    <scope>NUCLEOTIDE SEQUENCE [LARGE SCALE GENOMIC DNA]</scope>
    <source>
        <strain evidence="6">DRR0105</strain>
    </source>
</reference>
<dbReference type="InterPro" id="IPR050169">
    <property type="entry name" value="Krueppel_C2H2_ZnF"/>
</dbReference>
<dbReference type="Gene3D" id="6.10.140.140">
    <property type="match status" value="1"/>
</dbReference>
<evidence type="ECO:0000256" key="2">
    <source>
        <dbReference type="ARBA" id="ARBA00023163"/>
    </source>
</evidence>
<evidence type="ECO:0000256" key="3">
    <source>
        <dbReference type="SAM" id="MobiDB-lite"/>
    </source>
</evidence>
<gene>
    <name evidence="6" type="ORF">NXF25_004243</name>
</gene>
<dbReference type="SUPFAM" id="SSF109640">
    <property type="entry name" value="KRAB domain (Kruppel-associated box)"/>
    <property type="match status" value="1"/>
</dbReference>
<evidence type="ECO:0000259" key="5">
    <source>
        <dbReference type="PROSITE" id="PS50805"/>
    </source>
</evidence>
<dbReference type="InterPro" id="IPR003309">
    <property type="entry name" value="SCAN_dom"/>
</dbReference>
<feature type="domain" description="SCAN box" evidence="4">
    <location>
        <begin position="58"/>
        <end position="112"/>
    </location>
</feature>
<evidence type="ECO:0000313" key="7">
    <source>
        <dbReference type="Proteomes" id="UP001474421"/>
    </source>
</evidence>
<dbReference type="GO" id="GO:0006355">
    <property type="term" value="P:regulation of DNA-templated transcription"/>
    <property type="evidence" value="ECO:0007669"/>
    <property type="project" value="InterPro"/>
</dbReference>
<proteinExistence type="predicted"/>
<dbReference type="PROSITE" id="PS50805">
    <property type="entry name" value="KRAB"/>
    <property type="match status" value="1"/>
</dbReference>
<dbReference type="Gene3D" id="1.10.4020.10">
    <property type="entry name" value="DNA breaking-rejoining enzymes"/>
    <property type="match status" value="1"/>
</dbReference>
<dbReference type="InterPro" id="IPR038269">
    <property type="entry name" value="SCAN_sf"/>
</dbReference>
<dbReference type="PANTHER" id="PTHR23232:SF162">
    <property type="entry name" value="ZINC FINGER PROTEIN 662"/>
    <property type="match status" value="1"/>
</dbReference>
<comment type="caution">
    <text evidence="6">The sequence shown here is derived from an EMBL/GenBank/DDBJ whole genome shotgun (WGS) entry which is preliminary data.</text>
</comment>